<proteinExistence type="predicted"/>
<organism evidence="1">
    <name type="scientific">viral metagenome</name>
    <dbReference type="NCBI Taxonomy" id="1070528"/>
    <lineage>
        <taxon>unclassified sequences</taxon>
        <taxon>metagenomes</taxon>
        <taxon>organismal metagenomes</taxon>
    </lineage>
</organism>
<name>A0A6H1ZHR9_9ZZZZ</name>
<sequence>MATTKDSPDLQLDYVEIVEPRLWMSSSYQNTYVASTPTAKFDVSNPVANFFDCGTIAAVRLPMTKDVVDYMRGVPKTSRKQWEISRTAQITFNTANLAPHVKALISGETIFNTCGSAAASAEHVASLYTDGARRRKYLKLGKTVNPGFNQYDVVVVGSDTNASNKSSYNLGVVESHAASLVTLADAGLSADPVAGDLVRKVRSVEMIGALGTDIQRSAILFWDVITSGSSSMTQYAVYYPKLKNFSGGEIDMKDASEPYDMAITLSAQSVMMTFGDGSTGYNFFKKWLLNF</sequence>
<gene>
    <name evidence="1" type="ORF">TM448A00586_0015</name>
    <name evidence="2" type="ORF">TM448B01076_0010</name>
</gene>
<reference evidence="1" key="1">
    <citation type="submission" date="2020-03" db="EMBL/GenBank/DDBJ databases">
        <title>The deep terrestrial virosphere.</title>
        <authorList>
            <person name="Holmfeldt K."/>
            <person name="Nilsson E."/>
            <person name="Simone D."/>
            <person name="Lopez-Fernandez M."/>
            <person name="Wu X."/>
            <person name="de Brujin I."/>
            <person name="Lundin D."/>
            <person name="Andersson A."/>
            <person name="Bertilsson S."/>
            <person name="Dopson M."/>
        </authorList>
    </citation>
    <scope>NUCLEOTIDE SEQUENCE</scope>
    <source>
        <strain evidence="1">TM448A00586</strain>
        <strain evidence="2">TM448B01076</strain>
    </source>
</reference>
<accession>A0A6H1ZHR9</accession>
<evidence type="ECO:0000313" key="2">
    <source>
        <dbReference type="EMBL" id="QJH97736.1"/>
    </source>
</evidence>
<evidence type="ECO:0000313" key="1">
    <source>
        <dbReference type="EMBL" id="QJA47009.1"/>
    </source>
</evidence>
<dbReference type="EMBL" id="MT144028">
    <property type="protein sequence ID" value="QJA47009.1"/>
    <property type="molecule type" value="Genomic_DNA"/>
</dbReference>
<dbReference type="EMBL" id="MT144699">
    <property type="protein sequence ID" value="QJH97736.1"/>
    <property type="molecule type" value="Genomic_DNA"/>
</dbReference>
<dbReference type="AlphaFoldDB" id="A0A6H1ZHR9"/>
<protein>
    <submittedName>
        <fullName evidence="1">Uncharacterized protein</fullName>
    </submittedName>
</protein>